<evidence type="ECO:0000256" key="1">
    <source>
        <dbReference type="ARBA" id="ARBA00001971"/>
    </source>
</evidence>
<evidence type="ECO:0000256" key="3">
    <source>
        <dbReference type="ARBA" id="ARBA00022723"/>
    </source>
</evidence>
<evidence type="ECO:0008006" key="8">
    <source>
        <dbReference type="Google" id="ProtNLM"/>
    </source>
</evidence>
<protein>
    <recommendedName>
        <fullName evidence="8">Cytochrome P450</fullName>
    </recommendedName>
</protein>
<evidence type="ECO:0000313" key="7">
    <source>
        <dbReference type="Proteomes" id="UP000722485"/>
    </source>
</evidence>
<evidence type="ECO:0000256" key="4">
    <source>
        <dbReference type="ARBA" id="ARBA00023002"/>
    </source>
</evidence>
<dbReference type="AlphaFoldDB" id="A0A9P5HG12"/>
<comment type="cofactor">
    <cofactor evidence="1">
        <name>heme</name>
        <dbReference type="ChEBI" id="CHEBI:30413"/>
    </cofactor>
</comment>
<keyword evidence="5" id="KW-0408">Iron</keyword>
<keyword evidence="7" id="KW-1185">Reference proteome</keyword>
<dbReference type="PRINTS" id="PR00385">
    <property type="entry name" value="P450"/>
</dbReference>
<keyword evidence="2" id="KW-0349">Heme</keyword>
<organism evidence="6 7">
    <name type="scientific">Cylindrodendrum hubeiense</name>
    <dbReference type="NCBI Taxonomy" id="595255"/>
    <lineage>
        <taxon>Eukaryota</taxon>
        <taxon>Fungi</taxon>
        <taxon>Dikarya</taxon>
        <taxon>Ascomycota</taxon>
        <taxon>Pezizomycotina</taxon>
        <taxon>Sordariomycetes</taxon>
        <taxon>Hypocreomycetidae</taxon>
        <taxon>Hypocreales</taxon>
        <taxon>Nectriaceae</taxon>
        <taxon>Cylindrodendrum</taxon>
    </lineage>
</organism>
<dbReference type="InterPro" id="IPR050121">
    <property type="entry name" value="Cytochrome_P450_monoxygenase"/>
</dbReference>
<gene>
    <name evidence="6" type="ORF">G7Z17_g4461</name>
</gene>
<dbReference type="PRINTS" id="PR00463">
    <property type="entry name" value="EP450I"/>
</dbReference>
<dbReference type="Pfam" id="PF00067">
    <property type="entry name" value="p450"/>
    <property type="match status" value="1"/>
</dbReference>
<comment type="caution">
    <text evidence="6">The sequence shown here is derived from an EMBL/GenBank/DDBJ whole genome shotgun (WGS) entry which is preliminary data.</text>
</comment>
<dbReference type="InterPro" id="IPR002401">
    <property type="entry name" value="Cyt_P450_E_grp-I"/>
</dbReference>
<evidence type="ECO:0000256" key="2">
    <source>
        <dbReference type="ARBA" id="ARBA00022617"/>
    </source>
</evidence>
<dbReference type="GO" id="GO:0016705">
    <property type="term" value="F:oxidoreductase activity, acting on paired donors, with incorporation or reduction of molecular oxygen"/>
    <property type="evidence" value="ECO:0007669"/>
    <property type="project" value="InterPro"/>
</dbReference>
<dbReference type="InterPro" id="IPR036396">
    <property type="entry name" value="Cyt_P450_sf"/>
</dbReference>
<dbReference type="GO" id="GO:0004497">
    <property type="term" value="F:monooxygenase activity"/>
    <property type="evidence" value="ECO:0007669"/>
    <property type="project" value="InterPro"/>
</dbReference>
<dbReference type="Proteomes" id="UP000722485">
    <property type="component" value="Unassembled WGS sequence"/>
</dbReference>
<dbReference type="GO" id="GO:0020037">
    <property type="term" value="F:heme binding"/>
    <property type="evidence" value="ECO:0007669"/>
    <property type="project" value="InterPro"/>
</dbReference>
<dbReference type="PANTHER" id="PTHR24305">
    <property type="entry name" value="CYTOCHROME P450"/>
    <property type="match status" value="1"/>
</dbReference>
<dbReference type="EMBL" id="JAANBB010000064">
    <property type="protein sequence ID" value="KAF7552240.1"/>
    <property type="molecule type" value="Genomic_DNA"/>
</dbReference>
<dbReference type="GO" id="GO:0044550">
    <property type="term" value="P:secondary metabolite biosynthetic process"/>
    <property type="evidence" value="ECO:0007669"/>
    <property type="project" value="UniProtKB-ARBA"/>
</dbReference>
<dbReference type="InterPro" id="IPR001128">
    <property type="entry name" value="Cyt_P450"/>
</dbReference>
<dbReference type="OrthoDB" id="3934656at2759"/>
<sequence length="412" mass="45904">MTSVYGGCSQDDDIALHEAYGKIVRISPNTLSISDPAEINRIHGLGTKFIKSKFYSLAEDYDGEGVVPDPFILTDRRLHSRMKRSAANAYSLNILIKLEPCIASVTDRLVEKLKGYAKEETTSVEVASLMQAYAMDAVFALTFGKDFNHMDGGDHLQLFRTAKLGSDYMAIFGQIAWIHPYLLGNPWIAKWFFGDQGILKMMELCYSEIVAGQDRTSDEGPMTFLQRLVLNQRQNLSSLTDRELMTHAFNNIAAGSDTTATALRSVIYNTLRHPEVHEKLKAELRSTLSYPVDFATTNKLPYLSAVIKESIRVHPSVGMLLARVVPEGGAEICGHYIASGVEVGVNPWVVHRDAAVYAEPHRFYPDRWLTSVSSEEDLTLMNRSFIPFGHGAHTLEAMIFEAEASVEDQKGM</sequence>
<keyword evidence="3" id="KW-0479">Metal-binding</keyword>
<accession>A0A9P5HG12</accession>
<reference evidence="6" key="1">
    <citation type="submission" date="2020-03" db="EMBL/GenBank/DDBJ databases">
        <title>Draft Genome Sequence of Cylindrodendrum hubeiense.</title>
        <authorList>
            <person name="Buettner E."/>
            <person name="Kellner H."/>
        </authorList>
    </citation>
    <scope>NUCLEOTIDE SEQUENCE</scope>
    <source>
        <strain evidence="6">IHI 201604</strain>
    </source>
</reference>
<proteinExistence type="predicted"/>
<dbReference type="SUPFAM" id="SSF48264">
    <property type="entry name" value="Cytochrome P450"/>
    <property type="match status" value="1"/>
</dbReference>
<keyword evidence="4" id="KW-0560">Oxidoreductase</keyword>
<evidence type="ECO:0000313" key="6">
    <source>
        <dbReference type="EMBL" id="KAF7552240.1"/>
    </source>
</evidence>
<dbReference type="GO" id="GO:0005506">
    <property type="term" value="F:iron ion binding"/>
    <property type="evidence" value="ECO:0007669"/>
    <property type="project" value="InterPro"/>
</dbReference>
<name>A0A9P5HG12_9HYPO</name>
<evidence type="ECO:0000256" key="5">
    <source>
        <dbReference type="ARBA" id="ARBA00023004"/>
    </source>
</evidence>
<dbReference type="PANTHER" id="PTHR24305:SF235">
    <property type="entry name" value="CYTOCHROME P450 MONOOXYGENASE APDB-RELATED"/>
    <property type="match status" value="1"/>
</dbReference>
<dbReference type="Gene3D" id="1.10.630.10">
    <property type="entry name" value="Cytochrome P450"/>
    <property type="match status" value="1"/>
</dbReference>